<gene>
    <name evidence="2" type="ORF">H9725_05935</name>
</gene>
<reference evidence="2" key="2">
    <citation type="submission" date="2021-04" db="EMBL/GenBank/DDBJ databases">
        <authorList>
            <person name="Gilroy R."/>
        </authorList>
    </citation>
    <scope>NUCLEOTIDE SEQUENCE</scope>
    <source>
        <strain evidence="2">ChiBcec16-3735</strain>
    </source>
</reference>
<dbReference type="GO" id="GO:0003677">
    <property type="term" value="F:DNA binding"/>
    <property type="evidence" value="ECO:0007669"/>
    <property type="project" value="InterPro"/>
</dbReference>
<protein>
    <submittedName>
        <fullName evidence="2">Response regulator</fullName>
    </submittedName>
</protein>
<organism evidence="2 3">
    <name type="scientific">Candidatus Faecalibacterium gallistercoris</name>
    <dbReference type="NCBI Taxonomy" id="2838579"/>
    <lineage>
        <taxon>Bacteria</taxon>
        <taxon>Bacillati</taxon>
        <taxon>Bacillota</taxon>
        <taxon>Clostridia</taxon>
        <taxon>Eubacteriales</taxon>
        <taxon>Oscillospiraceae</taxon>
        <taxon>Faecalibacterium</taxon>
    </lineage>
</organism>
<feature type="region of interest" description="Disordered" evidence="1">
    <location>
        <begin position="243"/>
        <end position="272"/>
    </location>
</feature>
<dbReference type="Gene3D" id="3.40.50.2300">
    <property type="match status" value="1"/>
</dbReference>
<evidence type="ECO:0000313" key="3">
    <source>
        <dbReference type="Proteomes" id="UP000824065"/>
    </source>
</evidence>
<sequence>MNDASYSGRPWVAIASYDPRFFRICEHYLACLDGGAIRCETFQSGQELLARLEQGAACQALLLDNALADMDTLTFCHRLQQLDPGCRPALLLALTCDVRELDSLFRPENGVRPCAPRLSSLSSLLLDLKSLLASSPRPNAGSVNRLLASWGAPSQMVGVVYLRESVCLALQYDSHFAIRKDILQEVGDWHTITDEAVDSGIRRLIDALDRKKAPAWLSFRQRHHLPQGSKLTTGTFIYEVRDELLSPPPAPNAPSEGEPQPDEREPQPAACV</sequence>
<dbReference type="Gene3D" id="1.10.10.10">
    <property type="entry name" value="Winged helix-like DNA-binding domain superfamily/Winged helix DNA-binding domain"/>
    <property type="match status" value="1"/>
</dbReference>
<evidence type="ECO:0000313" key="2">
    <source>
        <dbReference type="EMBL" id="HIZ58101.1"/>
    </source>
</evidence>
<dbReference type="SUPFAM" id="SSF52172">
    <property type="entry name" value="CheY-like"/>
    <property type="match status" value="1"/>
</dbReference>
<comment type="caution">
    <text evidence="2">The sequence shown here is derived from an EMBL/GenBank/DDBJ whole genome shotgun (WGS) entry which is preliminary data.</text>
</comment>
<accession>A0A9D2FGD0</accession>
<name>A0A9D2FGD0_9FIRM</name>
<dbReference type="SUPFAM" id="SSF46894">
    <property type="entry name" value="C-terminal effector domain of the bipartite response regulators"/>
    <property type="match status" value="1"/>
</dbReference>
<dbReference type="GO" id="GO:0005509">
    <property type="term" value="F:calcium ion binding"/>
    <property type="evidence" value="ECO:0007669"/>
    <property type="project" value="InterPro"/>
</dbReference>
<dbReference type="InterPro" id="IPR036388">
    <property type="entry name" value="WH-like_DNA-bd_sf"/>
</dbReference>
<evidence type="ECO:0000256" key="1">
    <source>
        <dbReference type="SAM" id="MobiDB-lite"/>
    </source>
</evidence>
<proteinExistence type="predicted"/>
<dbReference type="InterPro" id="IPR011006">
    <property type="entry name" value="CheY-like_superfamily"/>
</dbReference>
<dbReference type="Proteomes" id="UP000824065">
    <property type="component" value="Unassembled WGS sequence"/>
</dbReference>
<dbReference type="InterPro" id="IPR016032">
    <property type="entry name" value="Sig_transdc_resp-reg_C-effctor"/>
</dbReference>
<dbReference type="GO" id="GO:0042173">
    <property type="term" value="P:regulation of sporulation resulting in formation of a cellular spore"/>
    <property type="evidence" value="ECO:0007669"/>
    <property type="project" value="InterPro"/>
</dbReference>
<dbReference type="GO" id="GO:0005737">
    <property type="term" value="C:cytoplasm"/>
    <property type="evidence" value="ECO:0007669"/>
    <property type="project" value="InterPro"/>
</dbReference>
<dbReference type="AlphaFoldDB" id="A0A9D2FGD0"/>
<dbReference type="EMBL" id="DXBJ01000041">
    <property type="protein sequence ID" value="HIZ58101.1"/>
    <property type="molecule type" value="Genomic_DNA"/>
</dbReference>
<reference evidence="2" key="1">
    <citation type="journal article" date="2021" name="PeerJ">
        <title>Extensive microbial diversity within the chicken gut microbiome revealed by metagenomics and culture.</title>
        <authorList>
            <person name="Gilroy R."/>
            <person name="Ravi A."/>
            <person name="Getino M."/>
            <person name="Pursley I."/>
            <person name="Horton D.L."/>
            <person name="Alikhan N.F."/>
            <person name="Baker D."/>
            <person name="Gharbi K."/>
            <person name="Hall N."/>
            <person name="Watson M."/>
            <person name="Adriaenssens E.M."/>
            <person name="Foster-Nyarko E."/>
            <person name="Jarju S."/>
            <person name="Secka A."/>
            <person name="Antonio M."/>
            <person name="Oren A."/>
            <person name="Chaudhuri R.R."/>
            <person name="La Ragione R."/>
            <person name="Hildebrand F."/>
            <person name="Pallen M.J."/>
        </authorList>
    </citation>
    <scope>NUCLEOTIDE SEQUENCE</scope>
    <source>
        <strain evidence="2">ChiBcec16-3735</strain>
    </source>
</reference>
<dbReference type="GO" id="GO:0003700">
    <property type="term" value="F:DNA-binding transcription factor activity"/>
    <property type="evidence" value="ECO:0007669"/>
    <property type="project" value="InterPro"/>
</dbReference>